<name>A0AAD8JDP9_9APIA</name>
<keyword evidence="3" id="KW-1185">Reference proteome</keyword>
<dbReference type="Proteomes" id="UP001237642">
    <property type="component" value="Unassembled WGS sequence"/>
</dbReference>
<dbReference type="InterPro" id="IPR058352">
    <property type="entry name" value="DUF8039"/>
</dbReference>
<evidence type="ECO:0000259" key="1">
    <source>
        <dbReference type="Pfam" id="PF26133"/>
    </source>
</evidence>
<sequence>MPFFVGLAGIEDKDDTLHPDISGRDDEPHNTCSISGMQEKKFPVPNNIANAEEVSIVEYEFSKLEFSDTVTSTVMCSNKELEELMGNSVAGENNKSEPKAPLSPLRATEFDNIVLEVNEELKPEVSPLSWNSDISERVAVDGSFLQKEMSCAKSANVSERNQSKNVKVESENRNEVGAFNSLTREMSDMPEFISSLPSHVTELGHLVGEVKELKPKDLSSLWSTENVPRRTAEDGNSLYKQGEEHIAVGIEGREVETIYEDTIENDSRRTLSMYGDAHQILDKLPMERKWISEETVCLISGEGNNPCFLYLDPGGRYVGRGILHNDLNDRILHGVTLEKEYVRVQFEVAVKSEFNTKLPIPCDEANVVGDAPGYFLAWPRKLFFQTPPITINKERAINNRIGKQNMSPKKKPEDKQKEKTVESNIVVSSRPLGYPLPDDVCHDVVMEIVRVAIVLERVTDVEVHMGPYWNAGPWIEHINKENVLEVLDA</sequence>
<dbReference type="EMBL" id="JAUIZM010000001">
    <property type="protein sequence ID" value="KAK1401203.1"/>
    <property type="molecule type" value="Genomic_DNA"/>
</dbReference>
<reference evidence="2" key="2">
    <citation type="submission" date="2023-05" db="EMBL/GenBank/DDBJ databases">
        <authorList>
            <person name="Schelkunov M.I."/>
        </authorList>
    </citation>
    <scope>NUCLEOTIDE SEQUENCE</scope>
    <source>
        <strain evidence="2">Hsosn_3</strain>
        <tissue evidence="2">Leaf</tissue>
    </source>
</reference>
<feature type="domain" description="DUF8039" evidence="1">
    <location>
        <begin position="305"/>
        <end position="382"/>
    </location>
</feature>
<reference evidence="2" key="1">
    <citation type="submission" date="2023-02" db="EMBL/GenBank/DDBJ databases">
        <title>Genome of toxic invasive species Heracleum sosnowskyi carries increased number of genes despite the absence of recent whole-genome duplications.</title>
        <authorList>
            <person name="Schelkunov M."/>
            <person name="Shtratnikova V."/>
            <person name="Makarenko M."/>
            <person name="Klepikova A."/>
            <person name="Omelchenko D."/>
            <person name="Novikova G."/>
            <person name="Obukhova E."/>
            <person name="Bogdanov V."/>
            <person name="Penin A."/>
            <person name="Logacheva M."/>
        </authorList>
    </citation>
    <scope>NUCLEOTIDE SEQUENCE</scope>
    <source>
        <strain evidence="2">Hsosn_3</strain>
        <tissue evidence="2">Leaf</tissue>
    </source>
</reference>
<evidence type="ECO:0000313" key="2">
    <source>
        <dbReference type="EMBL" id="KAK1401203.1"/>
    </source>
</evidence>
<accession>A0AAD8JDP9</accession>
<gene>
    <name evidence="2" type="ORF">POM88_000808</name>
</gene>
<proteinExistence type="predicted"/>
<protein>
    <recommendedName>
        <fullName evidence="1">DUF8039 domain-containing protein</fullName>
    </recommendedName>
</protein>
<dbReference type="AlphaFoldDB" id="A0AAD8JDP9"/>
<comment type="caution">
    <text evidence="2">The sequence shown here is derived from an EMBL/GenBank/DDBJ whole genome shotgun (WGS) entry which is preliminary data.</text>
</comment>
<evidence type="ECO:0000313" key="3">
    <source>
        <dbReference type="Proteomes" id="UP001237642"/>
    </source>
</evidence>
<dbReference type="Pfam" id="PF26133">
    <property type="entry name" value="DUF8039"/>
    <property type="match status" value="1"/>
</dbReference>
<organism evidence="2 3">
    <name type="scientific">Heracleum sosnowskyi</name>
    <dbReference type="NCBI Taxonomy" id="360622"/>
    <lineage>
        <taxon>Eukaryota</taxon>
        <taxon>Viridiplantae</taxon>
        <taxon>Streptophyta</taxon>
        <taxon>Embryophyta</taxon>
        <taxon>Tracheophyta</taxon>
        <taxon>Spermatophyta</taxon>
        <taxon>Magnoliopsida</taxon>
        <taxon>eudicotyledons</taxon>
        <taxon>Gunneridae</taxon>
        <taxon>Pentapetalae</taxon>
        <taxon>asterids</taxon>
        <taxon>campanulids</taxon>
        <taxon>Apiales</taxon>
        <taxon>Apiaceae</taxon>
        <taxon>Apioideae</taxon>
        <taxon>apioid superclade</taxon>
        <taxon>Tordylieae</taxon>
        <taxon>Tordyliinae</taxon>
        <taxon>Heracleum</taxon>
    </lineage>
</organism>